<dbReference type="Gene3D" id="3.90.79.10">
    <property type="entry name" value="Nucleoside Triphosphate Pyrophosphohydrolase"/>
    <property type="match status" value="1"/>
</dbReference>
<name>A0AAU8IJK3_9BACL</name>
<dbReference type="GO" id="GO:0006753">
    <property type="term" value="P:nucleoside phosphate metabolic process"/>
    <property type="evidence" value="ECO:0007669"/>
    <property type="project" value="TreeGrafter"/>
</dbReference>
<reference evidence="4" key="1">
    <citation type="submission" date="2024-06" db="EMBL/GenBank/DDBJ databases">
        <authorList>
            <person name="Fan A."/>
            <person name="Zhang F.Y."/>
            <person name="Zhang L."/>
        </authorList>
    </citation>
    <scope>NUCLEOTIDE SEQUENCE</scope>
    <source>
        <strain evidence="4">Y61</strain>
    </source>
</reference>
<comment type="cofactor">
    <cofactor evidence="1">
        <name>Mg(2+)</name>
        <dbReference type="ChEBI" id="CHEBI:18420"/>
    </cofactor>
</comment>
<evidence type="ECO:0000259" key="3">
    <source>
        <dbReference type="PROSITE" id="PS51462"/>
    </source>
</evidence>
<evidence type="ECO:0000313" key="4">
    <source>
        <dbReference type="EMBL" id="XCJ18408.1"/>
    </source>
</evidence>
<proteinExistence type="predicted"/>
<dbReference type="GO" id="GO:0019693">
    <property type="term" value="P:ribose phosphate metabolic process"/>
    <property type="evidence" value="ECO:0007669"/>
    <property type="project" value="TreeGrafter"/>
</dbReference>
<evidence type="ECO:0000256" key="2">
    <source>
        <dbReference type="ARBA" id="ARBA00022801"/>
    </source>
</evidence>
<sequence length="185" mass="20857">MSDRLTEQKTDSKELFKGKIVHLFLDTVALPDGRSATREVVKHPGAVAIIAVNDQGKLLLVRQYRYPLDGIIYEIPAGKLEPGENPDHSAHRELEEETGYQCTQLEKVASFYSSPGFSDELLHIYFTDTLTPGKQHLDDDEFLEVCAVSLEEAERMVVEHQIADAKSVYAVQYLRLLALQGRKLK</sequence>
<dbReference type="PROSITE" id="PS51462">
    <property type="entry name" value="NUDIX"/>
    <property type="match status" value="1"/>
</dbReference>
<evidence type="ECO:0000256" key="1">
    <source>
        <dbReference type="ARBA" id="ARBA00001946"/>
    </source>
</evidence>
<protein>
    <submittedName>
        <fullName evidence="4">NUDIX hydrolase</fullName>
        <ecNumber evidence="4">3.6.-.-</ecNumber>
    </submittedName>
</protein>
<dbReference type="EC" id="3.6.-.-" evidence="4"/>
<dbReference type="InterPro" id="IPR020476">
    <property type="entry name" value="Nudix_hydrolase"/>
</dbReference>
<organism evidence="4">
    <name type="scientific">Sporolactobacillus sp. Y61</name>
    <dbReference type="NCBI Taxonomy" id="3160863"/>
    <lineage>
        <taxon>Bacteria</taxon>
        <taxon>Bacillati</taxon>
        <taxon>Bacillota</taxon>
        <taxon>Bacilli</taxon>
        <taxon>Bacillales</taxon>
        <taxon>Sporolactobacillaceae</taxon>
        <taxon>Sporolactobacillus</taxon>
    </lineage>
</organism>
<dbReference type="GO" id="GO:0005829">
    <property type="term" value="C:cytosol"/>
    <property type="evidence" value="ECO:0007669"/>
    <property type="project" value="TreeGrafter"/>
</dbReference>
<feature type="domain" description="Nudix hydrolase" evidence="3">
    <location>
        <begin position="41"/>
        <end position="170"/>
    </location>
</feature>
<gene>
    <name evidence="4" type="ORF">ABNN70_11795</name>
</gene>
<dbReference type="Pfam" id="PF00293">
    <property type="entry name" value="NUDIX"/>
    <property type="match status" value="1"/>
</dbReference>
<dbReference type="FunFam" id="3.90.79.10:FF:000024">
    <property type="entry name" value="ADP-ribose pyrophosphatase"/>
    <property type="match status" value="1"/>
</dbReference>
<dbReference type="PANTHER" id="PTHR11839">
    <property type="entry name" value="UDP/ADP-SUGAR PYROPHOSPHATASE"/>
    <property type="match status" value="1"/>
</dbReference>
<dbReference type="InterPro" id="IPR000086">
    <property type="entry name" value="NUDIX_hydrolase_dom"/>
</dbReference>
<dbReference type="GO" id="GO:0016787">
    <property type="term" value="F:hydrolase activity"/>
    <property type="evidence" value="ECO:0007669"/>
    <property type="project" value="UniProtKB-KW"/>
</dbReference>
<dbReference type="CDD" id="cd03424">
    <property type="entry name" value="NUDIX_ADPRase_Nudt5_UGPPase_Nudt14"/>
    <property type="match status" value="1"/>
</dbReference>
<dbReference type="SUPFAM" id="SSF55811">
    <property type="entry name" value="Nudix"/>
    <property type="match status" value="1"/>
</dbReference>
<dbReference type="RefSeq" id="WP_353949430.1">
    <property type="nucleotide sequence ID" value="NZ_CP159510.1"/>
</dbReference>
<dbReference type="InterPro" id="IPR015797">
    <property type="entry name" value="NUDIX_hydrolase-like_dom_sf"/>
</dbReference>
<accession>A0AAU8IJK3</accession>
<dbReference type="PANTHER" id="PTHR11839:SF18">
    <property type="entry name" value="NUDIX HYDROLASE DOMAIN-CONTAINING PROTEIN"/>
    <property type="match status" value="1"/>
</dbReference>
<dbReference type="PRINTS" id="PR00502">
    <property type="entry name" value="NUDIXFAMILY"/>
</dbReference>
<keyword evidence="2 4" id="KW-0378">Hydrolase</keyword>
<dbReference type="EMBL" id="CP159510">
    <property type="protein sequence ID" value="XCJ18408.1"/>
    <property type="molecule type" value="Genomic_DNA"/>
</dbReference>
<dbReference type="AlphaFoldDB" id="A0AAU8IJK3"/>